<evidence type="ECO:0000256" key="3">
    <source>
        <dbReference type="ARBA" id="ARBA00022833"/>
    </source>
</evidence>
<dbReference type="PROSITE" id="PS50135">
    <property type="entry name" value="ZF_ZZ_2"/>
    <property type="match status" value="1"/>
</dbReference>
<evidence type="ECO:0000256" key="1">
    <source>
        <dbReference type="ARBA" id="ARBA00022723"/>
    </source>
</evidence>
<evidence type="ECO:0000256" key="2">
    <source>
        <dbReference type="ARBA" id="ARBA00022771"/>
    </source>
</evidence>
<protein>
    <recommendedName>
        <fullName evidence="6">ZZ-type domain-containing protein</fullName>
    </recommendedName>
</protein>
<keyword evidence="1" id="KW-0479">Metal-binding</keyword>
<feature type="region of interest" description="Disordered" evidence="5">
    <location>
        <begin position="508"/>
        <end position="537"/>
    </location>
</feature>
<gene>
    <name evidence="7" type="ORF">WICMUC_000500</name>
</gene>
<dbReference type="AlphaFoldDB" id="A0A9P8PZM3"/>
<proteinExistence type="predicted"/>
<keyword evidence="8" id="KW-1185">Reference proteome</keyword>
<feature type="region of interest" description="Disordered" evidence="5">
    <location>
        <begin position="465"/>
        <end position="496"/>
    </location>
</feature>
<dbReference type="OrthoDB" id="3981215at2759"/>
<feature type="compositionally biased region" description="Low complexity" evidence="5">
    <location>
        <begin position="422"/>
        <end position="436"/>
    </location>
</feature>
<feature type="domain" description="ZZ-type" evidence="6">
    <location>
        <begin position="131"/>
        <end position="192"/>
    </location>
</feature>
<feature type="compositionally biased region" description="Acidic residues" evidence="5">
    <location>
        <begin position="508"/>
        <end position="517"/>
    </location>
</feature>
<evidence type="ECO:0000313" key="7">
    <source>
        <dbReference type="EMBL" id="KAH3680184.1"/>
    </source>
</evidence>
<organism evidence="7 8">
    <name type="scientific">Wickerhamomyces mucosus</name>
    <dbReference type="NCBI Taxonomy" id="1378264"/>
    <lineage>
        <taxon>Eukaryota</taxon>
        <taxon>Fungi</taxon>
        <taxon>Dikarya</taxon>
        <taxon>Ascomycota</taxon>
        <taxon>Saccharomycotina</taxon>
        <taxon>Saccharomycetes</taxon>
        <taxon>Phaffomycetales</taxon>
        <taxon>Wickerhamomycetaceae</taxon>
        <taxon>Wickerhamomyces</taxon>
    </lineage>
</organism>
<name>A0A9P8PZM3_9ASCO</name>
<evidence type="ECO:0000256" key="5">
    <source>
        <dbReference type="SAM" id="MobiDB-lite"/>
    </source>
</evidence>
<reference evidence="7" key="2">
    <citation type="submission" date="2021-01" db="EMBL/GenBank/DDBJ databases">
        <authorList>
            <person name="Schikora-Tamarit M.A."/>
        </authorList>
    </citation>
    <scope>NUCLEOTIDE SEQUENCE</scope>
    <source>
        <strain evidence="7">CBS6341</strain>
    </source>
</reference>
<dbReference type="Gene3D" id="3.30.60.90">
    <property type="match status" value="1"/>
</dbReference>
<reference evidence="7" key="1">
    <citation type="journal article" date="2021" name="Open Biol.">
        <title>Shared evolutionary footprints suggest mitochondrial oxidative damage underlies multiple complex I losses in fungi.</title>
        <authorList>
            <person name="Schikora-Tamarit M.A."/>
            <person name="Marcet-Houben M."/>
            <person name="Nosek J."/>
            <person name="Gabaldon T."/>
        </authorList>
    </citation>
    <scope>NUCLEOTIDE SEQUENCE</scope>
    <source>
        <strain evidence="7">CBS6341</strain>
    </source>
</reference>
<keyword evidence="3" id="KW-0862">Zinc</keyword>
<dbReference type="EMBL" id="JAEUBF010000154">
    <property type="protein sequence ID" value="KAH3680184.1"/>
    <property type="molecule type" value="Genomic_DNA"/>
</dbReference>
<dbReference type="SUPFAM" id="SSF57850">
    <property type="entry name" value="RING/U-box"/>
    <property type="match status" value="1"/>
</dbReference>
<accession>A0A9P8PZM3</accession>
<dbReference type="InterPro" id="IPR043145">
    <property type="entry name" value="Znf_ZZ_sf"/>
</dbReference>
<dbReference type="CDD" id="cd02249">
    <property type="entry name" value="ZZ"/>
    <property type="match status" value="1"/>
</dbReference>
<dbReference type="InterPro" id="IPR052260">
    <property type="entry name" value="Autophagy_Rcpt_SigReg"/>
</dbReference>
<feature type="compositionally biased region" description="Low complexity" evidence="5">
    <location>
        <begin position="479"/>
        <end position="494"/>
    </location>
</feature>
<evidence type="ECO:0000256" key="4">
    <source>
        <dbReference type="PROSITE-ProRule" id="PRU00228"/>
    </source>
</evidence>
<dbReference type="Pfam" id="PF00569">
    <property type="entry name" value="ZZ"/>
    <property type="match status" value="1"/>
</dbReference>
<feature type="region of interest" description="Disordered" evidence="5">
    <location>
        <begin position="421"/>
        <end position="440"/>
    </location>
</feature>
<dbReference type="SMART" id="SM00291">
    <property type="entry name" value="ZnF_ZZ"/>
    <property type="match status" value="1"/>
</dbReference>
<dbReference type="PANTHER" id="PTHR15090">
    <property type="entry name" value="SEQUESTOSOME 1-RELATED"/>
    <property type="match status" value="1"/>
</dbReference>
<sequence length="537" mass="61077">MDSEKLISIKATFNGTTKETEVNRNNLTELKDLYTLVASLFEIKESIVIQRKSKRSRNYVTVATISDFKSLKRSLDVKDHLKLKVFKETNELGNEFKSDINFKLDSIMSKIVELSTGINKPKTNDGKTYVHEGIYCDICEPYQLNQKYIVGNRYQCLDCADYDLCEFCYQGGKFSGSHRCDHKMEKLTGLRASHDKDGYIYRDQGQEDSIKVTNNMPKTVDYFIDIPIKNDAFKDELINLVHKYDTASKIVDLVDKSSKYDKLIELFGDSGSSFDNLYQSVYDSIENKKKSKQITSNPELTCQISKMDNYLFFQLTNKSEGLTPKDLKLRFTYLSSNSNLIKFNLNIQEQILAKGGVKSLKYNLNGIDWDFIVSKTHYTIELFDNDKIYASGSCLDSSGFAYLNNSILLTNLSKLNNEDINSKSSLTSSENSSLENLKNEKSQVLETVDSVSLTEIDVDDQDTMVGSFQSEGKSDEDFITSNETDNNSSSTTEDISVDFIDVNMDDVITEDDSDDNDHESLTDRYEVLSTDDSYDSF</sequence>
<dbReference type="InterPro" id="IPR000433">
    <property type="entry name" value="Znf_ZZ"/>
</dbReference>
<dbReference type="InterPro" id="IPR024543">
    <property type="entry name" value="Atg19/Atg34_C"/>
</dbReference>
<dbReference type="Pfam" id="PF12744">
    <property type="entry name" value="ATG19"/>
    <property type="match status" value="1"/>
</dbReference>
<dbReference type="GO" id="GO:0008270">
    <property type="term" value="F:zinc ion binding"/>
    <property type="evidence" value="ECO:0007669"/>
    <property type="project" value="UniProtKB-KW"/>
</dbReference>
<comment type="caution">
    <text evidence="7">The sequence shown here is derived from an EMBL/GenBank/DDBJ whole genome shotgun (WGS) entry which is preliminary data.</text>
</comment>
<dbReference type="Proteomes" id="UP000769528">
    <property type="component" value="Unassembled WGS sequence"/>
</dbReference>
<evidence type="ECO:0000259" key="6">
    <source>
        <dbReference type="PROSITE" id="PS50135"/>
    </source>
</evidence>
<evidence type="ECO:0000313" key="8">
    <source>
        <dbReference type="Proteomes" id="UP000769528"/>
    </source>
</evidence>
<keyword evidence="2 4" id="KW-0863">Zinc-finger</keyword>
<dbReference type="Gene3D" id="2.60.40.2830">
    <property type="match status" value="1"/>
</dbReference>